<comment type="caution">
    <text evidence="3">The sequence shown here is derived from an EMBL/GenBank/DDBJ whole genome shotgun (WGS) entry which is preliminary data.</text>
</comment>
<keyword evidence="4" id="KW-1185">Reference proteome</keyword>
<feature type="compositionally biased region" description="Basic and acidic residues" evidence="2">
    <location>
        <begin position="138"/>
        <end position="152"/>
    </location>
</feature>
<reference evidence="3 4" key="1">
    <citation type="submission" date="2024-06" db="EMBL/GenBank/DDBJ databases">
        <title>Genomic Encyclopedia of Type Strains, Phase IV (KMG-IV): sequencing the most valuable type-strain genomes for metagenomic binning, comparative biology and taxonomic classification.</title>
        <authorList>
            <person name="Goeker M."/>
        </authorList>
    </citation>
    <scope>NUCLEOTIDE SEQUENCE [LARGE SCALE GENOMIC DNA]</scope>
    <source>
        <strain evidence="3 4">DSM 29288</strain>
    </source>
</reference>
<dbReference type="Proteomes" id="UP001549077">
    <property type="component" value="Unassembled WGS sequence"/>
</dbReference>
<organism evidence="3 4">
    <name type="scientific">Rhizobium binae</name>
    <dbReference type="NCBI Taxonomy" id="1138190"/>
    <lineage>
        <taxon>Bacteria</taxon>
        <taxon>Pseudomonadati</taxon>
        <taxon>Pseudomonadota</taxon>
        <taxon>Alphaproteobacteria</taxon>
        <taxon>Hyphomicrobiales</taxon>
        <taxon>Rhizobiaceae</taxon>
        <taxon>Rhizobium/Agrobacterium group</taxon>
        <taxon>Rhizobium</taxon>
    </lineage>
</organism>
<sequence length="152" mass="17401">MNPTTFMMRNPIRKGEDLRKFIIRTITENCDSDLPGAREEMIGEALQFYRARIVEHVQQEEQDRAAADRRHLEARLADLTAKYDALGAQHARLKSTMPTSISIREAEEARLGAFKLAREKAAKLMEGPDGQPTPWSEAIREKIKDPKPKWTK</sequence>
<keyword evidence="1" id="KW-0175">Coiled coil</keyword>
<evidence type="ECO:0000256" key="2">
    <source>
        <dbReference type="SAM" id="MobiDB-lite"/>
    </source>
</evidence>
<protein>
    <submittedName>
        <fullName evidence="3">Uncharacterized protein</fullName>
    </submittedName>
</protein>
<evidence type="ECO:0000313" key="4">
    <source>
        <dbReference type="Proteomes" id="UP001549077"/>
    </source>
</evidence>
<dbReference type="EMBL" id="JBEPMY010000004">
    <property type="protein sequence ID" value="MET3754726.1"/>
    <property type="molecule type" value="Genomic_DNA"/>
</dbReference>
<feature type="coiled-coil region" evidence="1">
    <location>
        <begin position="62"/>
        <end position="89"/>
    </location>
</feature>
<accession>A0ABV2ME39</accession>
<feature type="region of interest" description="Disordered" evidence="2">
    <location>
        <begin position="123"/>
        <end position="152"/>
    </location>
</feature>
<dbReference type="RefSeq" id="WP_168294737.1">
    <property type="nucleotide sequence ID" value="NZ_CP071604.1"/>
</dbReference>
<evidence type="ECO:0000313" key="3">
    <source>
        <dbReference type="EMBL" id="MET3754726.1"/>
    </source>
</evidence>
<dbReference type="GeneID" id="91148481"/>
<name>A0ABV2ME39_9HYPH</name>
<proteinExistence type="predicted"/>
<gene>
    <name evidence="3" type="ORF">ABID08_002083</name>
</gene>
<evidence type="ECO:0000256" key="1">
    <source>
        <dbReference type="SAM" id="Coils"/>
    </source>
</evidence>